<sequence>MKNSQGISLIIHTKNEERNIKDCILSAKRIVDEIIVADMASTDKTLKIAKSLGALILELPAVGFVDNFRNLAIAKAKFEWILNFDADERITRELQKKFLKIVKEDKFDVVLAPRKCIRFNKWIRYGGHWPDSQLILFKKSAMRWPDKINQAHILPILKGRILTLEPKEENAFIHYNIENLKHLLSKIVWYTTLEGSGDYFKKNKFTPENLINYYKGEFRYRYIEEKGYKDGIRGFIIAKFREYYKFLEFVNWWERKGYPEVFNQNELLDAILEKEEFERIEAFGVSKIYKLWKFYHKMKDKALDVIKPFRY</sequence>
<dbReference type="PANTHER" id="PTHR43630">
    <property type="entry name" value="POLY-BETA-1,6-N-ACETYL-D-GLUCOSAMINE SYNTHASE"/>
    <property type="match status" value="1"/>
</dbReference>
<dbReference type="Pfam" id="PF00535">
    <property type="entry name" value="Glycos_transf_2"/>
    <property type="match status" value="1"/>
</dbReference>
<feature type="domain" description="Glycosyltransferase 2-like" evidence="1">
    <location>
        <begin position="8"/>
        <end position="132"/>
    </location>
</feature>
<gene>
    <name evidence="2" type="ORF">UT77_C0001G0147</name>
</gene>
<dbReference type="Proteomes" id="UP000034881">
    <property type="component" value="Unassembled WGS sequence"/>
</dbReference>
<proteinExistence type="predicted"/>
<dbReference type="InterPro" id="IPR001173">
    <property type="entry name" value="Glyco_trans_2-like"/>
</dbReference>
<dbReference type="InterPro" id="IPR029044">
    <property type="entry name" value="Nucleotide-diphossugar_trans"/>
</dbReference>
<evidence type="ECO:0000313" key="2">
    <source>
        <dbReference type="EMBL" id="KKR42696.1"/>
    </source>
</evidence>
<evidence type="ECO:0000313" key="3">
    <source>
        <dbReference type="Proteomes" id="UP000034881"/>
    </source>
</evidence>
<reference evidence="2 3" key="1">
    <citation type="journal article" date="2015" name="Nature">
        <title>rRNA introns, odd ribosomes, and small enigmatic genomes across a large radiation of phyla.</title>
        <authorList>
            <person name="Brown C.T."/>
            <person name="Hug L.A."/>
            <person name="Thomas B.C."/>
            <person name="Sharon I."/>
            <person name="Castelle C.J."/>
            <person name="Singh A."/>
            <person name="Wilkins M.J."/>
            <person name="Williams K.H."/>
            <person name="Banfield J.F."/>
        </authorList>
    </citation>
    <scope>NUCLEOTIDE SEQUENCE [LARGE SCALE GENOMIC DNA]</scope>
</reference>
<accession>A0A0G0QZ53</accession>
<organism evidence="2 3">
    <name type="scientific">Candidatus Daviesbacteria bacterium GW2011_GWC2_40_12</name>
    <dbReference type="NCBI Taxonomy" id="1618431"/>
    <lineage>
        <taxon>Bacteria</taxon>
        <taxon>Candidatus Daviesiibacteriota</taxon>
    </lineage>
</organism>
<dbReference type="EMBL" id="LBYB01000001">
    <property type="protein sequence ID" value="KKR42696.1"/>
    <property type="molecule type" value="Genomic_DNA"/>
</dbReference>
<comment type="caution">
    <text evidence="2">The sequence shown here is derived from an EMBL/GenBank/DDBJ whole genome shotgun (WGS) entry which is preliminary data.</text>
</comment>
<dbReference type="PANTHER" id="PTHR43630:SF2">
    <property type="entry name" value="GLYCOSYLTRANSFERASE"/>
    <property type="match status" value="1"/>
</dbReference>
<dbReference type="AlphaFoldDB" id="A0A0G0QZ53"/>
<dbReference type="GO" id="GO:0016740">
    <property type="term" value="F:transferase activity"/>
    <property type="evidence" value="ECO:0007669"/>
    <property type="project" value="UniProtKB-KW"/>
</dbReference>
<keyword evidence="2" id="KW-0808">Transferase</keyword>
<evidence type="ECO:0000259" key="1">
    <source>
        <dbReference type="Pfam" id="PF00535"/>
    </source>
</evidence>
<name>A0A0G0QZ53_9BACT</name>
<dbReference type="SUPFAM" id="SSF53448">
    <property type="entry name" value="Nucleotide-diphospho-sugar transferases"/>
    <property type="match status" value="1"/>
</dbReference>
<dbReference type="CDD" id="cd02511">
    <property type="entry name" value="Beta4Glucosyltransferase"/>
    <property type="match status" value="1"/>
</dbReference>
<dbReference type="Gene3D" id="3.90.550.10">
    <property type="entry name" value="Spore Coat Polysaccharide Biosynthesis Protein SpsA, Chain A"/>
    <property type="match status" value="1"/>
</dbReference>
<protein>
    <submittedName>
        <fullName evidence="2">Glycosyl transferase family 2</fullName>
    </submittedName>
</protein>